<dbReference type="RefSeq" id="WP_180493112.1">
    <property type="nucleotide sequence ID" value="NZ_JACCKS010000005.1"/>
</dbReference>
<proteinExistence type="predicted"/>
<dbReference type="Proteomes" id="UP000586254">
    <property type="component" value="Unassembled WGS sequence"/>
</dbReference>
<keyword evidence="1" id="KW-1133">Transmembrane helix</keyword>
<name>A0A853JM35_9FIRM</name>
<protein>
    <submittedName>
        <fullName evidence="2">Uncharacterized protein</fullName>
    </submittedName>
</protein>
<organism evidence="2 3">
    <name type="scientific">Eubacterium callanderi</name>
    <dbReference type="NCBI Taxonomy" id="53442"/>
    <lineage>
        <taxon>Bacteria</taxon>
        <taxon>Bacillati</taxon>
        <taxon>Bacillota</taxon>
        <taxon>Clostridia</taxon>
        <taxon>Eubacteriales</taxon>
        <taxon>Eubacteriaceae</taxon>
        <taxon>Eubacterium</taxon>
    </lineage>
</organism>
<feature type="transmembrane region" description="Helical" evidence="1">
    <location>
        <begin position="7"/>
        <end position="24"/>
    </location>
</feature>
<feature type="transmembrane region" description="Helical" evidence="1">
    <location>
        <begin position="44"/>
        <end position="66"/>
    </location>
</feature>
<comment type="caution">
    <text evidence="2">The sequence shown here is derived from an EMBL/GenBank/DDBJ whole genome shotgun (WGS) entry which is preliminary data.</text>
</comment>
<accession>A0A853JM35</accession>
<sequence>MSENKFLIKIAVTPYIILGLLTLSNSLNKWRAVNIDAMMNVSLYYASFIFLLFTYIVSGMLIASLYKDCKKISSNKILRIILTCNLIILLGLFGAGYLGIIFFVNIKDFLTFDFVLIGSYLYLLIQNLRFKNSGGRNESL</sequence>
<reference evidence="2 3" key="1">
    <citation type="submission" date="2020-07" db="EMBL/GenBank/DDBJ databases">
        <title>Organ Donor 1.</title>
        <authorList>
            <person name="Marsh A.J."/>
            <person name="Azcarate-Peril M.A."/>
        </authorList>
    </citation>
    <scope>NUCLEOTIDE SEQUENCE [LARGE SCALE GENOMIC DNA]</scope>
    <source>
        <strain evidence="2 3">AMC0717</strain>
    </source>
</reference>
<dbReference type="AlphaFoldDB" id="A0A853JM35"/>
<feature type="transmembrane region" description="Helical" evidence="1">
    <location>
        <begin position="78"/>
        <end position="103"/>
    </location>
</feature>
<keyword evidence="1" id="KW-0472">Membrane</keyword>
<keyword evidence="1" id="KW-0812">Transmembrane</keyword>
<evidence type="ECO:0000313" key="3">
    <source>
        <dbReference type="Proteomes" id="UP000586254"/>
    </source>
</evidence>
<gene>
    <name evidence="2" type="ORF">H0N91_05705</name>
</gene>
<evidence type="ECO:0000256" key="1">
    <source>
        <dbReference type="SAM" id="Phobius"/>
    </source>
</evidence>
<evidence type="ECO:0000313" key="2">
    <source>
        <dbReference type="EMBL" id="NZA37644.1"/>
    </source>
</evidence>
<feature type="transmembrane region" description="Helical" evidence="1">
    <location>
        <begin position="109"/>
        <end position="125"/>
    </location>
</feature>
<dbReference type="EMBL" id="JACCKS010000005">
    <property type="protein sequence ID" value="NZA37644.1"/>
    <property type="molecule type" value="Genomic_DNA"/>
</dbReference>